<evidence type="ECO:0000256" key="1">
    <source>
        <dbReference type="ARBA" id="ARBA00004123"/>
    </source>
</evidence>
<dbReference type="GO" id="GO:0000981">
    <property type="term" value="F:DNA-binding transcription factor activity, RNA polymerase II-specific"/>
    <property type="evidence" value="ECO:0007669"/>
    <property type="project" value="TreeGrafter"/>
</dbReference>
<dbReference type="FunFam" id="3.30.160.60:FF:000446">
    <property type="entry name" value="Zinc finger protein"/>
    <property type="match status" value="1"/>
</dbReference>
<dbReference type="PROSITE" id="PS50157">
    <property type="entry name" value="ZINC_FINGER_C2H2_2"/>
    <property type="match status" value="2"/>
</dbReference>
<keyword evidence="3" id="KW-0677">Repeat</keyword>
<feature type="domain" description="C2H2-type" evidence="9">
    <location>
        <begin position="471"/>
        <end position="494"/>
    </location>
</feature>
<dbReference type="Proteomes" id="UP000187455">
    <property type="component" value="Unassembled WGS sequence"/>
</dbReference>
<dbReference type="GO" id="GO:0008270">
    <property type="term" value="F:zinc ion binding"/>
    <property type="evidence" value="ECO:0007669"/>
    <property type="project" value="UniProtKB-KW"/>
</dbReference>
<keyword evidence="6" id="KW-0539">Nucleus</keyword>
<dbReference type="AlphaFoldDB" id="A0A1R0GY06"/>
<evidence type="ECO:0000259" key="9">
    <source>
        <dbReference type="PROSITE" id="PS50157"/>
    </source>
</evidence>
<organism evidence="10 11">
    <name type="scientific">Smittium mucronatum</name>
    <dbReference type="NCBI Taxonomy" id="133383"/>
    <lineage>
        <taxon>Eukaryota</taxon>
        <taxon>Fungi</taxon>
        <taxon>Fungi incertae sedis</taxon>
        <taxon>Zoopagomycota</taxon>
        <taxon>Kickxellomycotina</taxon>
        <taxon>Harpellomycetes</taxon>
        <taxon>Harpellales</taxon>
        <taxon>Legeriomycetaceae</taxon>
        <taxon>Smittium</taxon>
    </lineage>
</organism>
<keyword evidence="5" id="KW-0862">Zinc</keyword>
<dbReference type="EMBL" id="LSSL01002176">
    <property type="protein sequence ID" value="OLY81766.1"/>
    <property type="molecule type" value="Genomic_DNA"/>
</dbReference>
<evidence type="ECO:0000313" key="10">
    <source>
        <dbReference type="EMBL" id="OLY81766.1"/>
    </source>
</evidence>
<keyword evidence="4 7" id="KW-0863">Zinc-finger</keyword>
<dbReference type="InterPro" id="IPR013087">
    <property type="entry name" value="Znf_C2H2_type"/>
</dbReference>
<proteinExistence type="predicted"/>
<dbReference type="PANTHER" id="PTHR24388:SF54">
    <property type="entry name" value="PROTEIN ESCARGOT"/>
    <property type="match status" value="1"/>
</dbReference>
<dbReference type="Pfam" id="PF13912">
    <property type="entry name" value="zf-C2H2_6"/>
    <property type="match status" value="1"/>
</dbReference>
<comment type="caution">
    <text evidence="10">The sequence shown here is derived from an EMBL/GenBank/DDBJ whole genome shotgun (WGS) entry which is preliminary data.</text>
</comment>
<keyword evidence="11" id="KW-1185">Reference proteome</keyword>
<dbReference type="GO" id="GO:0005634">
    <property type="term" value="C:nucleus"/>
    <property type="evidence" value="ECO:0007669"/>
    <property type="project" value="UniProtKB-SubCell"/>
</dbReference>
<accession>A0A1R0GY06</accession>
<keyword evidence="2" id="KW-0479">Metal-binding</keyword>
<dbReference type="Gene3D" id="3.30.160.60">
    <property type="entry name" value="Classic Zinc Finger"/>
    <property type="match status" value="2"/>
</dbReference>
<feature type="domain" description="C2H2-type" evidence="9">
    <location>
        <begin position="439"/>
        <end position="461"/>
    </location>
</feature>
<sequence>MPDKVLSSSSFKPDSSTSFLPTHSPILIGSIFSNEIPETSFNFRHGNSYSHSSLLTTSTLPFISDGGSSLLPLNTQSLTQSLNNKLENLLLNSNSPDFIFDSNVMCQSYTLDSTHPLSEESINASVDAGAFSSNNIPSARDPKRSSFVENEFCCSNTVSPELDTNYNSKAYGNEVIFSNDIYTALNTPNILTNDFVDPSLVFTTPFMSSKLVDSSFISDVDISQSSATISDLTIQIGCSDSLFSTSFIQTPIQLNLGNGCSNFYSPNPNVNTSYLNSNLAPQAFDGLDSSDSGPRPLNKKLDSFKSSGYSASNPANLSRHSSFAPLEDLFESFIQTDPQSSPGLFSTTDNHFLDLSKVLFSSSASTPPSLDCDSLCSKRTLPDSFISSSFEVSEQSTLSIPPISSTGVVPPQQSDCSSNGPTSKKPKNGPDSCLEKQQFGCPVCLRSFGRKYNLKTHMTTHPQFSIFSKKFPCSICNKAFTRKHDLKRHMSTIH</sequence>
<feature type="region of interest" description="Disordered" evidence="8">
    <location>
        <begin position="401"/>
        <end position="432"/>
    </location>
</feature>
<dbReference type="SMART" id="SM00355">
    <property type="entry name" value="ZnF_C2H2"/>
    <property type="match status" value="2"/>
</dbReference>
<dbReference type="PANTHER" id="PTHR24388">
    <property type="entry name" value="ZINC FINGER PROTEIN"/>
    <property type="match status" value="1"/>
</dbReference>
<dbReference type="FunFam" id="3.30.160.60:FF:000145">
    <property type="entry name" value="Zinc finger protein 574"/>
    <property type="match status" value="1"/>
</dbReference>
<dbReference type="OrthoDB" id="8117402at2759"/>
<evidence type="ECO:0000256" key="6">
    <source>
        <dbReference type="ARBA" id="ARBA00023242"/>
    </source>
</evidence>
<reference evidence="10 11" key="1">
    <citation type="journal article" date="2016" name="Mol. Biol. Evol.">
        <title>Genome-Wide Survey of Gut Fungi (Harpellales) Reveals the First Horizontally Transferred Ubiquitin Gene from a Mosquito Host.</title>
        <authorList>
            <person name="Wang Y."/>
            <person name="White M.M."/>
            <person name="Kvist S."/>
            <person name="Moncalvo J.M."/>
        </authorList>
    </citation>
    <scope>NUCLEOTIDE SEQUENCE [LARGE SCALE GENOMIC DNA]</scope>
    <source>
        <strain evidence="10 11">ALG-7-W6</strain>
    </source>
</reference>
<name>A0A1R0GY06_9FUNG</name>
<protein>
    <submittedName>
        <fullName evidence="10">Transcriptional regulator CRZ1</fullName>
    </submittedName>
</protein>
<evidence type="ECO:0000256" key="4">
    <source>
        <dbReference type="ARBA" id="ARBA00022771"/>
    </source>
</evidence>
<evidence type="ECO:0000313" key="11">
    <source>
        <dbReference type="Proteomes" id="UP000187455"/>
    </source>
</evidence>
<feature type="compositionally biased region" description="Polar residues" evidence="8">
    <location>
        <begin position="401"/>
        <end position="422"/>
    </location>
</feature>
<evidence type="ECO:0000256" key="8">
    <source>
        <dbReference type="SAM" id="MobiDB-lite"/>
    </source>
</evidence>
<dbReference type="GO" id="GO:0000978">
    <property type="term" value="F:RNA polymerase II cis-regulatory region sequence-specific DNA binding"/>
    <property type="evidence" value="ECO:0007669"/>
    <property type="project" value="TreeGrafter"/>
</dbReference>
<dbReference type="SUPFAM" id="SSF57667">
    <property type="entry name" value="beta-beta-alpha zinc fingers"/>
    <property type="match status" value="1"/>
</dbReference>
<dbReference type="InterPro" id="IPR036236">
    <property type="entry name" value="Znf_C2H2_sf"/>
</dbReference>
<evidence type="ECO:0000256" key="3">
    <source>
        <dbReference type="ARBA" id="ARBA00022737"/>
    </source>
</evidence>
<evidence type="ECO:0000256" key="5">
    <source>
        <dbReference type="ARBA" id="ARBA00022833"/>
    </source>
</evidence>
<dbReference type="STRING" id="133383.A0A1R0GY06"/>
<dbReference type="PROSITE" id="PS00028">
    <property type="entry name" value="ZINC_FINGER_C2H2_1"/>
    <property type="match status" value="2"/>
</dbReference>
<dbReference type="InterPro" id="IPR050527">
    <property type="entry name" value="Snail/Krueppel_Znf"/>
</dbReference>
<gene>
    <name evidence="10" type="ORF">AYI68_g4124</name>
</gene>
<evidence type="ECO:0000256" key="7">
    <source>
        <dbReference type="PROSITE-ProRule" id="PRU00042"/>
    </source>
</evidence>
<evidence type="ECO:0000256" key="2">
    <source>
        <dbReference type="ARBA" id="ARBA00022723"/>
    </source>
</evidence>
<comment type="subcellular location">
    <subcellularLocation>
        <location evidence="1">Nucleus</location>
    </subcellularLocation>
</comment>
<dbReference type="Pfam" id="PF00096">
    <property type="entry name" value="zf-C2H2"/>
    <property type="match status" value="1"/>
</dbReference>